<evidence type="ECO:0000256" key="1">
    <source>
        <dbReference type="SAM" id="MobiDB-lite"/>
    </source>
</evidence>
<dbReference type="Proteomes" id="UP000606172">
    <property type="component" value="Unassembled WGS sequence"/>
</dbReference>
<reference evidence="2" key="1">
    <citation type="submission" date="2021-01" db="EMBL/GenBank/DDBJ databases">
        <title>Whole genome shotgun sequence of Sinosporangium siamense NBRC 109515.</title>
        <authorList>
            <person name="Komaki H."/>
            <person name="Tamura T."/>
        </authorList>
    </citation>
    <scope>NUCLEOTIDE SEQUENCE</scope>
    <source>
        <strain evidence="2">NBRC 109515</strain>
    </source>
</reference>
<name>A0A919RM27_9ACTN</name>
<organism evidence="2 3">
    <name type="scientific">Sinosporangium siamense</name>
    <dbReference type="NCBI Taxonomy" id="1367973"/>
    <lineage>
        <taxon>Bacteria</taxon>
        <taxon>Bacillati</taxon>
        <taxon>Actinomycetota</taxon>
        <taxon>Actinomycetes</taxon>
        <taxon>Streptosporangiales</taxon>
        <taxon>Streptosporangiaceae</taxon>
        <taxon>Sinosporangium</taxon>
    </lineage>
</organism>
<feature type="compositionally biased region" description="Basic and acidic residues" evidence="1">
    <location>
        <begin position="1"/>
        <end position="10"/>
    </location>
</feature>
<sequence>MVRPRDDRPHHTATHGELAPPARRHPSPNDDNPDARPIPLFKADRLTGPPLVSSRLPGSTRATPLDRTPGHPVTSREPNPRAPPPRACSPPYTFPASTFPAVLAHLTLCDVFASLRTALVTESAHYAVNPFCLSCGIRHCLAPPYPSSST</sequence>
<evidence type="ECO:0000313" key="2">
    <source>
        <dbReference type="EMBL" id="GII96253.1"/>
    </source>
</evidence>
<protein>
    <submittedName>
        <fullName evidence="2">Uncharacterized protein</fullName>
    </submittedName>
</protein>
<gene>
    <name evidence="2" type="ORF">Ssi02_64840</name>
</gene>
<evidence type="ECO:0000313" key="3">
    <source>
        <dbReference type="Proteomes" id="UP000606172"/>
    </source>
</evidence>
<dbReference type="EMBL" id="BOOW01000043">
    <property type="protein sequence ID" value="GII96253.1"/>
    <property type="molecule type" value="Genomic_DNA"/>
</dbReference>
<dbReference type="AlphaFoldDB" id="A0A919RM27"/>
<comment type="caution">
    <text evidence="2">The sequence shown here is derived from an EMBL/GenBank/DDBJ whole genome shotgun (WGS) entry which is preliminary data.</text>
</comment>
<accession>A0A919RM27</accession>
<keyword evidence="3" id="KW-1185">Reference proteome</keyword>
<feature type="region of interest" description="Disordered" evidence="1">
    <location>
        <begin position="1"/>
        <end position="89"/>
    </location>
</feature>
<proteinExistence type="predicted"/>